<feature type="chain" id="PRO_5042834919" evidence="1">
    <location>
        <begin position="23"/>
        <end position="153"/>
    </location>
</feature>
<evidence type="ECO:0000256" key="1">
    <source>
        <dbReference type="SAM" id="SignalP"/>
    </source>
</evidence>
<comment type="caution">
    <text evidence="2">The sequence shown here is derived from an EMBL/GenBank/DDBJ whole genome shotgun (WGS) entry which is preliminary data.</text>
</comment>
<protein>
    <submittedName>
        <fullName evidence="2">Uncharacterized protein</fullName>
    </submittedName>
</protein>
<name>A0AAP0ATM1_9ASPA</name>
<keyword evidence="1" id="KW-0732">Signal</keyword>
<accession>A0AAP0ATM1</accession>
<proteinExistence type="predicted"/>
<organism evidence="2 3">
    <name type="scientific">Platanthera zijinensis</name>
    <dbReference type="NCBI Taxonomy" id="2320716"/>
    <lineage>
        <taxon>Eukaryota</taxon>
        <taxon>Viridiplantae</taxon>
        <taxon>Streptophyta</taxon>
        <taxon>Embryophyta</taxon>
        <taxon>Tracheophyta</taxon>
        <taxon>Spermatophyta</taxon>
        <taxon>Magnoliopsida</taxon>
        <taxon>Liliopsida</taxon>
        <taxon>Asparagales</taxon>
        <taxon>Orchidaceae</taxon>
        <taxon>Orchidoideae</taxon>
        <taxon>Orchideae</taxon>
        <taxon>Orchidinae</taxon>
        <taxon>Platanthera</taxon>
    </lineage>
</organism>
<gene>
    <name evidence="2" type="ORF">KSP39_PZI023896</name>
</gene>
<dbReference type="AlphaFoldDB" id="A0AAP0ATM1"/>
<evidence type="ECO:0000313" key="2">
    <source>
        <dbReference type="EMBL" id="KAK8914097.1"/>
    </source>
</evidence>
<keyword evidence="3" id="KW-1185">Reference proteome</keyword>
<dbReference type="EMBL" id="JBBWWQ010000021">
    <property type="protein sequence ID" value="KAK8914097.1"/>
    <property type="molecule type" value="Genomic_DNA"/>
</dbReference>
<feature type="signal peptide" evidence="1">
    <location>
        <begin position="1"/>
        <end position="22"/>
    </location>
</feature>
<evidence type="ECO:0000313" key="3">
    <source>
        <dbReference type="Proteomes" id="UP001418222"/>
    </source>
</evidence>
<reference evidence="2 3" key="1">
    <citation type="journal article" date="2022" name="Nat. Plants">
        <title>Genomes of leafy and leafless Platanthera orchids illuminate the evolution of mycoheterotrophy.</title>
        <authorList>
            <person name="Li M.H."/>
            <person name="Liu K.W."/>
            <person name="Li Z."/>
            <person name="Lu H.C."/>
            <person name="Ye Q.L."/>
            <person name="Zhang D."/>
            <person name="Wang J.Y."/>
            <person name="Li Y.F."/>
            <person name="Zhong Z.M."/>
            <person name="Liu X."/>
            <person name="Yu X."/>
            <person name="Liu D.K."/>
            <person name="Tu X.D."/>
            <person name="Liu B."/>
            <person name="Hao Y."/>
            <person name="Liao X.Y."/>
            <person name="Jiang Y.T."/>
            <person name="Sun W.H."/>
            <person name="Chen J."/>
            <person name="Chen Y.Q."/>
            <person name="Ai Y."/>
            <person name="Zhai J.W."/>
            <person name="Wu S.S."/>
            <person name="Zhou Z."/>
            <person name="Hsiao Y.Y."/>
            <person name="Wu W.L."/>
            <person name="Chen Y.Y."/>
            <person name="Lin Y.F."/>
            <person name="Hsu J.L."/>
            <person name="Li C.Y."/>
            <person name="Wang Z.W."/>
            <person name="Zhao X."/>
            <person name="Zhong W.Y."/>
            <person name="Ma X.K."/>
            <person name="Ma L."/>
            <person name="Huang J."/>
            <person name="Chen G.Z."/>
            <person name="Huang M.Z."/>
            <person name="Huang L."/>
            <person name="Peng D.H."/>
            <person name="Luo Y.B."/>
            <person name="Zou S.Q."/>
            <person name="Chen S.P."/>
            <person name="Lan S."/>
            <person name="Tsai W.C."/>
            <person name="Van de Peer Y."/>
            <person name="Liu Z.J."/>
        </authorList>
    </citation>
    <scope>NUCLEOTIDE SEQUENCE [LARGE SCALE GENOMIC DNA]</scope>
    <source>
        <strain evidence="2">Lor287</strain>
    </source>
</reference>
<dbReference type="Proteomes" id="UP001418222">
    <property type="component" value="Unassembled WGS sequence"/>
</dbReference>
<sequence>MSKYSAHLLLFSIIIALHFSDAAIVGGRMLRVEKIQNDKETYSRVPASHKVKGYNDETIILEPKKYPMVQELGKFAVQQKYIEDASFSTLMVFKEVFRASFTRYKDGFIYKINGKVLILQRTSYFPKHFEAEVVVMQSYLGQYMYLKSFLIFP</sequence>